<name>A0A455ZFG3_9FLAO</name>
<reference evidence="2" key="5">
    <citation type="journal article" date="2017" name="Genome Announc.">
        <title>Complete Circularized Genome Sequences of Four Strains of Elizabethkingia anophelis, Including Two Novel Strains Isolated from Wild-Caught Anopheles sinensis.</title>
        <authorList>
            <person name="Pei D."/>
            <person name="Nicholson A.C."/>
            <person name="Jiang J."/>
            <person name="Chen H."/>
            <person name="Whitney A.M."/>
            <person name="Villarma A."/>
            <person name="Bell M."/>
            <person name="Humrighouse B."/>
            <person name="Rowe L.A."/>
            <person name="Sheth M."/>
            <person name="Batra D."/>
            <person name="Juieng P."/>
            <person name="Loparev V.N."/>
            <person name="McQuiston J.R."/>
            <person name="Lan Y."/>
            <person name="Ma Y."/>
            <person name="Xu J."/>
        </authorList>
    </citation>
    <scope>NUCLEOTIDE SEQUENCE</scope>
</reference>
<protein>
    <submittedName>
        <fullName evidence="2">Uncharacterized protein</fullName>
    </submittedName>
</protein>
<organism evidence="2">
    <name type="scientific">Elizabethkingia anophelis</name>
    <dbReference type="NCBI Taxonomy" id="1117645"/>
    <lineage>
        <taxon>Bacteria</taxon>
        <taxon>Pseudomonadati</taxon>
        <taxon>Bacteroidota</taxon>
        <taxon>Flavobacteriia</taxon>
        <taxon>Flavobacteriales</taxon>
        <taxon>Weeksellaceae</taxon>
        <taxon>Elizabethkingia</taxon>
    </lineage>
</organism>
<dbReference type="EMBL" id="BK010606">
    <property type="protein sequence ID" value="DAC75500.1"/>
    <property type="molecule type" value="Genomic_DNA"/>
</dbReference>
<feature type="chain" id="PRO_5019751960" evidence="1">
    <location>
        <begin position="19"/>
        <end position="174"/>
    </location>
</feature>
<reference evidence="2" key="7">
    <citation type="journal article" date="2017" name="Sci. Rep.">
        <title>Genomic features, phylogenetic relationships, and comparative genomics of Elizabethkingia anophelis strain EM361-97 isolated in Taiwan.</title>
        <authorList>
            <person name="Lin J.N."/>
            <person name="Lai C.H."/>
            <person name="Yang C.H."/>
            <person name="Huang Y.H."/>
            <person name="Lin H.H."/>
        </authorList>
    </citation>
    <scope>NUCLEOTIDE SEQUENCE</scope>
</reference>
<sequence>MKNFILSAAIFFSAFLSAQQITSIENKGSDLYINNSITLKKGEDIQIYLPAGKDFMFVKQKSGGFGLKMLGKVAGVVGTGAAAVGLGSGSAEVLQGAGKVMDGARAVQYGADAIDKIGELPISDKAKKIAGKKMKIAGWEFTDDGYVLTAEYDKKKYQINLQEAAMAGEIKLTN</sequence>
<evidence type="ECO:0000313" key="2">
    <source>
        <dbReference type="EMBL" id="DAC75500.1"/>
    </source>
</evidence>
<reference evidence="2" key="2">
    <citation type="journal article" date="2014" name="PLoS ONE">
        <title>Insights from the genome annotation of Elizabethkingia anophelis from the malaria vector Anopheles gambiae.</title>
        <authorList>
            <person name="Kukutla P."/>
            <person name="Lindberg B.G."/>
            <person name="Pei D."/>
            <person name="Rayl M."/>
            <person name="Yu W."/>
            <person name="Steritz M."/>
            <person name="Faye I."/>
            <person name="Xu J."/>
        </authorList>
    </citation>
    <scope>NUCLEOTIDE SEQUENCE</scope>
</reference>
<reference evidence="2" key="1">
    <citation type="journal article" date="2014" name="Genome Biol. Evol.">
        <title>Comparative genomic analysis of malaria mosquito vector-associated novel pathogen Elizabethkingia anophelis.</title>
        <authorList>
            <person name="Teo J."/>
            <person name="Tan S.Y."/>
            <person name="Liu Y."/>
            <person name="Tay M."/>
            <person name="Ding Y."/>
            <person name="Li Y."/>
            <person name="Kjelleberg S."/>
            <person name="Givskov M."/>
            <person name="Lin R.T."/>
            <person name="Yang L."/>
        </authorList>
    </citation>
    <scope>NUCLEOTIDE SEQUENCE</scope>
</reference>
<proteinExistence type="predicted"/>
<reference evidence="2" key="4">
    <citation type="journal article" date="2016" name="Sci. Rep.">
        <title>Genomic epidemiology and global diversity of the emerging bacterial pathogen Elizabethkingia anophelis.</title>
        <authorList>
            <person name="Breurec S."/>
            <person name="Criscuolo A."/>
            <person name="Diancourt L."/>
            <person name="Rendueles O."/>
            <person name="Vandenbogaert M."/>
            <person name="Passet V."/>
            <person name="Caro V."/>
            <person name="Rocha E.P."/>
            <person name="Touchon M."/>
            <person name="Brisse S."/>
        </authorList>
    </citation>
    <scope>NUCLEOTIDE SEQUENCE</scope>
</reference>
<reference evidence="2" key="8">
    <citation type="journal article" date="2018" name="J. ISSAAS">
        <title>In Silico Identification of Three Types of Integrative and Conjugative Elements (ICEs) in Elizabethkingia anophelis Strains Isolated from Around the World.</title>
        <authorList>
            <person name="Xu J."/>
            <person name="Pei D."/>
            <person name="Nicholson A."/>
            <person name="Lan Y."/>
            <person name="Xia Q."/>
        </authorList>
    </citation>
    <scope>NUCLEOTIDE SEQUENCE</scope>
</reference>
<reference evidence="2" key="6">
    <citation type="journal article" date="2017" name="Nat. Commun.">
        <title>Evolutionary dynamics and genomic features of the Elizabethkingia anophelis 2015 to 2016 Wisconsin outbreak strain.</title>
        <authorList>
            <person name="Perrin A."/>
            <person name="Larsonneur E."/>
            <person name="Nicholson A.C."/>
            <person name="Edwards D.J."/>
            <person name="Gundlach K.M."/>
            <person name="Whitney A.M."/>
            <person name="Gulvik C.A."/>
            <person name="Bell M.E."/>
            <person name="Rendueles O."/>
            <person name="Cury J."/>
            <person name="Hugon P."/>
            <person name="Clermont D."/>
            <person name="Enouf V."/>
            <person name="Loparev V."/>
            <person name="Juieng P."/>
            <person name="Monson T."/>
            <person name="Warshauer D."/>
            <person name="Elbadawi L.I."/>
            <person name="Walters M.S."/>
            <person name="Crist M.B."/>
            <person name="Noble-Wang J."/>
            <person name="Borlaug G."/>
            <person name="Rocha E.P.C."/>
            <person name="Criscuolo A."/>
            <person name="Touchon M."/>
            <person name="Davis J.P."/>
            <person name="Holt K.E."/>
            <person name="McQuiston J.R."/>
            <person name="Brisse S."/>
        </authorList>
    </citation>
    <scope>NUCLEOTIDE SEQUENCE</scope>
</reference>
<feature type="signal peptide" evidence="1">
    <location>
        <begin position="1"/>
        <end position="18"/>
    </location>
</feature>
<dbReference type="GeneID" id="56686091"/>
<accession>A0A455ZFG3</accession>
<reference evidence="2" key="3">
    <citation type="journal article" date="2016" name="Genome Announc.">
        <title>Complete Genome Sequences of Four Strains from the 2015-2016 Elizabethkingia anophelis Outbreak.</title>
        <authorList>
            <person name="Nicholson A.C."/>
            <person name="Whitney A.M."/>
            <person name="Emery B.D."/>
            <person name="Bell M.E."/>
            <person name="Gartin J.T."/>
            <person name="Humrighouse B.W."/>
            <person name="Loparev V.N."/>
            <person name="Batra D."/>
            <person name="Sheth M."/>
            <person name="Rowe L.A."/>
            <person name="Juieng P."/>
            <person name="Knipe K."/>
            <person name="Gulvik C."/>
            <person name="McQuiston J.R."/>
        </authorList>
    </citation>
    <scope>NUCLEOTIDE SEQUENCE</scope>
</reference>
<keyword evidence="1" id="KW-0732">Signal</keyword>
<dbReference type="AlphaFoldDB" id="A0A455ZFG3"/>
<evidence type="ECO:0000256" key="1">
    <source>
        <dbReference type="SAM" id="SignalP"/>
    </source>
</evidence>
<gene>
    <name evidence="2" type="primary">ICEEaIII(1)_R26_51179_51703</name>
</gene>
<dbReference type="RefSeq" id="WP_009090822.1">
    <property type="nucleotide sequence ID" value="NZ_CBCRWW010000028.1"/>
</dbReference>